<dbReference type="InterPro" id="IPR017907">
    <property type="entry name" value="Znf_RING_CS"/>
</dbReference>
<keyword evidence="8" id="KW-1185">Reference proteome</keyword>
<keyword evidence="3" id="KW-0862">Zinc</keyword>
<feature type="compositionally biased region" description="Basic and acidic residues" evidence="5">
    <location>
        <begin position="60"/>
        <end position="73"/>
    </location>
</feature>
<dbReference type="SUPFAM" id="SSF57850">
    <property type="entry name" value="RING/U-box"/>
    <property type="match status" value="1"/>
</dbReference>
<evidence type="ECO:0000313" key="8">
    <source>
        <dbReference type="Proteomes" id="UP000714275"/>
    </source>
</evidence>
<feature type="region of interest" description="Disordered" evidence="5">
    <location>
        <begin position="1"/>
        <end position="83"/>
    </location>
</feature>
<feature type="region of interest" description="Disordered" evidence="5">
    <location>
        <begin position="268"/>
        <end position="291"/>
    </location>
</feature>
<evidence type="ECO:0000256" key="5">
    <source>
        <dbReference type="SAM" id="MobiDB-lite"/>
    </source>
</evidence>
<keyword evidence="1" id="KW-0479">Metal-binding</keyword>
<dbReference type="Pfam" id="PF13445">
    <property type="entry name" value="zf-RING_UBOX"/>
    <property type="match status" value="1"/>
</dbReference>
<dbReference type="InterPro" id="IPR001841">
    <property type="entry name" value="Znf_RING"/>
</dbReference>
<proteinExistence type="predicted"/>
<protein>
    <recommendedName>
        <fullName evidence="6">RING-type domain-containing protein</fullName>
    </recommendedName>
</protein>
<dbReference type="PROSITE" id="PS00518">
    <property type="entry name" value="ZF_RING_1"/>
    <property type="match status" value="1"/>
</dbReference>
<name>A0A9P6ZUA6_9AGAM</name>
<feature type="compositionally biased region" description="Polar residues" evidence="5">
    <location>
        <begin position="1"/>
        <end position="11"/>
    </location>
</feature>
<dbReference type="PROSITE" id="PS50089">
    <property type="entry name" value="ZF_RING_2"/>
    <property type="match status" value="1"/>
</dbReference>
<keyword evidence="2 4" id="KW-0863">Zinc-finger</keyword>
<dbReference type="AlphaFoldDB" id="A0A9P6ZUA6"/>
<evidence type="ECO:0000256" key="2">
    <source>
        <dbReference type="ARBA" id="ARBA00022771"/>
    </source>
</evidence>
<comment type="caution">
    <text evidence="7">The sequence shown here is derived from an EMBL/GenBank/DDBJ whole genome shotgun (WGS) entry which is preliminary data.</text>
</comment>
<gene>
    <name evidence="7" type="ORF">EV702DRAFT_1046260</name>
</gene>
<organism evidence="7 8">
    <name type="scientific">Suillus placidus</name>
    <dbReference type="NCBI Taxonomy" id="48579"/>
    <lineage>
        <taxon>Eukaryota</taxon>
        <taxon>Fungi</taxon>
        <taxon>Dikarya</taxon>
        <taxon>Basidiomycota</taxon>
        <taxon>Agaricomycotina</taxon>
        <taxon>Agaricomycetes</taxon>
        <taxon>Agaricomycetidae</taxon>
        <taxon>Boletales</taxon>
        <taxon>Suillineae</taxon>
        <taxon>Suillaceae</taxon>
        <taxon>Suillus</taxon>
    </lineage>
</organism>
<evidence type="ECO:0000256" key="1">
    <source>
        <dbReference type="ARBA" id="ARBA00022723"/>
    </source>
</evidence>
<evidence type="ECO:0000256" key="4">
    <source>
        <dbReference type="PROSITE-ProRule" id="PRU00175"/>
    </source>
</evidence>
<accession>A0A9P6ZUA6</accession>
<dbReference type="InterPro" id="IPR027370">
    <property type="entry name" value="Znf-RING_euk"/>
</dbReference>
<feature type="compositionally biased region" description="Polar residues" evidence="5">
    <location>
        <begin position="74"/>
        <end position="83"/>
    </location>
</feature>
<feature type="domain" description="RING-type" evidence="6">
    <location>
        <begin position="148"/>
        <end position="241"/>
    </location>
</feature>
<reference evidence="7" key="1">
    <citation type="journal article" date="2020" name="New Phytol.">
        <title>Comparative genomics reveals dynamic genome evolution in host specialist ectomycorrhizal fungi.</title>
        <authorList>
            <person name="Lofgren L.A."/>
            <person name="Nguyen N.H."/>
            <person name="Vilgalys R."/>
            <person name="Ruytinx J."/>
            <person name="Liao H.L."/>
            <person name="Branco S."/>
            <person name="Kuo A."/>
            <person name="LaButti K."/>
            <person name="Lipzen A."/>
            <person name="Andreopoulos W."/>
            <person name="Pangilinan J."/>
            <person name="Riley R."/>
            <person name="Hundley H."/>
            <person name="Na H."/>
            <person name="Barry K."/>
            <person name="Grigoriev I.V."/>
            <person name="Stajich J.E."/>
            <person name="Kennedy P.G."/>
        </authorList>
    </citation>
    <scope>NUCLEOTIDE SEQUENCE</scope>
    <source>
        <strain evidence="7">DOB743</strain>
    </source>
</reference>
<evidence type="ECO:0000259" key="6">
    <source>
        <dbReference type="PROSITE" id="PS50089"/>
    </source>
</evidence>
<dbReference type="Proteomes" id="UP000714275">
    <property type="component" value="Unassembled WGS sequence"/>
</dbReference>
<evidence type="ECO:0000313" key="7">
    <source>
        <dbReference type="EMBL" id="KAG1776375.1"/>
    </source>
</evidence>
<dbReference type="GO" id="GO:0008270">
    <property type="term" value="F:zinc ion binding"/>
    <property type="evidence" value="ECO:0007669"/>
    <property type="project" value="UniProtKB-KW"/>
</dbReference>
<dbReference type="InterPro" id="IPR013083">
    <property type="entry name" value="Znf_RING/FYVE/PHD"/>
</dbReference>
<sequence length="291" mass="33043">MPSMCSSSQQRSRPRAKEIEVIVLSSDDEDAPSGKIRPSKRKLSVISLSSDEEPMVPKAPRKDGSSRQRENSKLKQMNEQLERQVASQRIQLDNSKKRLEEQSQELGAQSLEINARRKEIQIQQEKIAALEAKESSIDATKLDDMLSCDICAHLMYSPYLLSDCGHCYCEGCLKGWFNETLTKHIRAHPEYNMNRKPVPRDFPQILNTIGLYVSHPIRMQLQAMYNNSRQQQPEYTCPGCRKEVTGKPVVNFAVKDMVSIVGNVLGRPDTRRESSNIRGQQAGPFDGFFLQ</sequence>
<evidence type="ECO:0000256" key="3">
    <source>
        <dbReference type="ARBA" id="ARBA00022833"/>
    </source>
</evidence>
<dbReference type="EMBL" id="JABBWD010000027">
    <property type="protein sequence ID" value="KAG1776375.1"/>
    <property type="molecule type" value="Genomic_DNA"/>
</dbReference>
<dbReference type="OrthoDB" id="2669864at2759"/>
<dbReference type="Gene3D" id="3.30.40.10">
    <property type="entry name" value="Zinc/RING finger domain, C3HC4 (zinc finger)"/>
    <property type="match status" value="1"/>
</dbReference>